<evidence type="ECO:0000313" key="8">
    <source>
        <dbReference type="Proteomes" id="UP000514752"/>
    </source>
</evidence>
<proteinExistence type="predicted"/>
<evidence type="ECO:0000313" key="7">
    <source>
        <dbReference type="EMBL" id="QMT39912.1"/>
    </source>
</evidence>
<dbReference type="Proteomes" id="UP000514752">
    <property type="component" value="Chromosome"/>
</dbReference>
<protein>
    <submittedName>
        <fullName evidence="7">Translocation/assembly module TamB domain-containing protein</fullName>
    </submittedName>
</protein>
<evidence type="ECO:0000259" key="6">
    <source>
        <dbReference type="Pfam" id="PF04357"/>
    </source>
</evidence>
<feature type="domain" description="Translocation and assembly module TamB C-terminal" evidence="6">
    <location>
        <begin position="961"/>
        <end position="1281"/>
    </location>
</feature>
<evidence type="ECO:0000256" key="5">
    <source>
        <dbReference type="SAM" id="Phobius"/>
    </source>
</evidence>
<comment type="subcellular location">
    <subcellularLocation>
        <location evidence="1">Membrane</location>
        <topology evidence="1">Single-pass membrane protein</topology>
    </subcellularLocation>
</comment>
<dbReference type="Pfam" id="PF04357">
    <property type="entry name" value="TamB"/>
    <property type="match status" value="1"/>
</dbReference>
<gene>
    <name evidence="7" type="ORF">H3L94_08575</name>
</gene>
<dbReference type="GO" id="GO:0009306">
    <property type="term" value="P:protein secretion"/>
    <property type="evidence" value="ECO:0007669"/>
    <property type="project" value="InterPro"/>
</dbReference>
<reference evidence="7 8" key="1">
    <citation type="submission" date="2020-07" db="EMBL/GenBank/DDBJ databases">
        <title>Genomic diversity of species in the Neisseriaceae family.</title>
        <authorList>
            <person name="Vincent A.T."/>
            <person name="Bernet E."/>
            <person name="Veyrier F.J."/>
        </authorList>
    </citation>
    <scope>NUCLEOTIDE SEQUENCE [LARGE SCALE GENOMIC DNA]</scope>
    <source>
        <strain evidence="7 8">DSM 22244</strain>
    </source>
</reference>
<dbReference type="KEGG" id="nsg:H3L94_08575"/>
<organism evidence="7 8">
    <name type="scientific">Neisseria shayeganii</name>
    <dbReference type="NCBI Taxonomy" id="607712"/>
    <lineage>
        <taxon>Bacteria</taxon>
        <taxon>Pseudomonadati</taxon>
        <taxon>Pseudomonadota</taxon>
        <taxon>Betaproteobacteria</taxon>
        <taxon>Neisseriales</taxon>
        <taxon>Neisseriaceae</taxon>
        <taxon>Neisseria</taxon>
    </lineage>
</organism>
<accession>A0A7D7SG99</accession>
<evidence type="ECO:0000256" key="1">
    <source>
        <dbReference type="ARBA" id="ARBA00004167"/>
    </source>
</evidence>
<dbReference type="RefSeq" id="WP_182121676.1">
    <property type="nucleotide sequence ID" value="NZ_CP059567.1"/>
</dbReference>
<dbReference type="InterPro" id="IPR007452">
    <property type="entry name" value="TamB_C"/>
</dbReference>
<dbReference type="PANTHER" id="PTHR36985">
    <property type="entry name" value="TRANSLOCATION AND ASSEMBLY MODULE SUBUNIT TAMB"/>
    <property type="match status" value="1"/>
</dbReference>
<dbReference type="EMBL" id="CP059567">
    <property type="protein sequence ID" value="QMT39912.1"/>
    <property type="molecule type" value="Genomic_DNA"/>
</dbReference>
<evidence type="ECO:0000256" key="4">
    <source>
        <dbReference type="ARBA" id="ARBA00023136"/>
    </source>
</evidence>
<keyword evidence="4 5" id="KW-0472">Membrane</keyword>
<feature type="transmembrane region" description="Helical" evidence="5">
    <location>
        <begin position="27"/>
        <end position="47"/>
    </location>
</feature>
<dbReference type="PANTHER" id="PTHR36985:SF1">
    <property type="entry name" value="TRANSLOCATION AND ASSEMBLY MODULE SUBUNIT TAMB"/>
    <property type="match status" value="1"/>
</dbReference>
<evidence type="ECO:0000256" key="2">
    <source>
        <dbReference type="ARBA" id="ARBA00022692"/>
    </source>
</evidence>
<name>A0A7D7SG99_9NEIS</name>
<dbReference type="GO" id="GO:0005886">
    <property type="term" value="C:plasma membrane"/>
    <property type="evidence" value="ECO:0007669"/>
    <property type="project" value="InterPro"/>
</dbReference>
<keyword evidence="2 5" id="KW-0812">Transmembrane</keyword>
<sequence length="1294" mass="139359">MSDTAVLTADTPTPPPAPKRRSWWKRLAAAVLLLLMLTAGLLVWLGGTESGLRFGLTRIPSWFGVDIRIQQLQGTLWRGFEGQGIQVATEGADVDISRLSLDWQPQALWQRQLHIRKLAAGDIHIAGKPVPPREESPPPQLPQSISLPLGVQIDALEVGRISSGTPDNTVLLPSVLSYRYDHQEHRLNIEALRTPWHEFKGQAAIATASPFALEASIEGQGDLQGEAATSAASLSGSLAEPDVHVQLNGSGDSAAHFVLRGGLRPFEPQLNRKIVSLNLEGRHLNPADFDDGLPEAELVFNLAVEPAVQADTLSGVIEFRNHSPAGFDQNGIPVESLNGDLHIGTDGKLQLHNVAALLAAKGRLILNGTLDTAAENDALNLTAAVEQFKVHDVVQQQLPFLIDGTITARGSFDNPEARWELRDRQTATSGLFRLLTDRENRQRSLRFENVRIAPANGGELTAEADIGLFQQQPIMLQVASRAFNPAAVMADLPAGSVNGSIDLSGTLADGSDLKLNMVWRDSRLSGAALGGKAELAYRDGHLPQADINLTLGRNRIQTKGSFGKAGDKLNLDIDAPNLDLFGFGLAGYLKAQGILAGEPSQLTADLRGHADGLAVRDAVRIRRLDFNLKGSPDLAKPLNIQLDGRQIQIGSTQIDLVDLKADGTGRQHTLGGNASLLLDGKPYRLNLAAAGGLNDQHQWRGRVGQLDIGGAFNLKLLNPIQLEAGAERVQMTNARWAAMRGSLNLQNFVWEARRGITTKGSASGLHLEELDNLLQTANNSQQPPAFKQNLVIGGDWDINYGQNATGYLKLRQQSGDAVIAYRQQALGLQNIVLDTRFHSGRIDNRLTGQTRYGNVDAAVAISQTFGSSIVAAPISGYLKIDVPDLDNLRYLMPAGMSAKGRLNIDTTVSGTVGEPRLNGTAKGSNLYYRDRNTGVILDNGSLNSRFQGRDWLIDSLAFKRKDGSVELKGRVNLTGTTPDVDVTALFNRYQILDTPNRKLTLSGDAALLYTPQRGIALSGTLKADSGHFGFQKSGMPGLDDDVVVLGEDKPEQAAAPTPIALNLELDLNDNFRFSGEGLDVMLGGKLTVTAQPREDLRAVGSVNIVRGQYKAYGQDLVIEKGTISFVGPLSDPNLNLRAVRKLSPVGAGVEVLGNLSNPRVSLIANEPMSDKDKLTWLILGRASSGNESDEAAVAAAAGAFLAGNVNDKLGLVDDFGMTTRRTRNTQTGELNPAEQIITFGKRLTNELYLGYEYSVTSANQAVKLIWQINASLQAIARVGTDSVGGEARYTIRFD</sequence>
<keyword evidence="3 5" id="KW-1133">Transmembrane helix</keyword>
<evidence type="ECO:0000256" key="3">
    <source>
        <dbReference type="ARBA" id="ARBA00022989"/>
    </source>
</evidence>